<dbReference type="AlphaFoldDB" id="A0A218V4F7"/>
<organism evidence="1 2">
    <name type="scientific">Lonchura striata</name>
    <name type="common">white-rumped munia</name>
    <dbReference type="NCBI Taxonomy" id="40157"/>
    <lineage>
        <taxon>Eukaryota</taxon>
        <taxon>Metazoa</taxon>
        <taxon>Chordata</taxon>
        <taxon>Craniata</taxon>
        <taxon>Vertebrata</taxon>
        <taxon>Euteleostomi</taxon>
        <taxon>Archelosauria</taxon>
        <taxon>Archosauria</taxon>
        <taxon>Dinosauria</taxon>
        <taxon>Saurischia</taxon>
        <taxon>Theropoda</taxon>
        <taxon>Coelurosauria</taxon>
        <taxon>Aves</taxon>
        <taxon>Neognathae</taxon>
        <taxon>Neoaves</taxon>
        <taxon>Telluraves</taxon>
        <taxon>Australaves</taxon>
        <taxon>Passeriformes</taxon>
        <taxon>Passeroidea</taxon>
        <taxon>Estrildidae</taxon>
        <taxon>Estrildinae</taxon>
        <taxon>Lonchura</taxon>
    </lineage>
</organism>
<proteinExistence type="predicted"/>
<sequence length="134" mass="15561">MSRIFLYIYHCINLAPLSPDLREGEVFLSKKSTVSIVRLLADISCYYTASLPNIYALGGKFPFFLIKKLESKDKSRASPFLDNRDITHVRCCNSYHFLIMHIYHGHSSTYQVCMMVQTSKKHKQLKQHDFVPDL</sequence>
<evidence type="ECO:0000313" key="1">
    <source>
        <dbReference type="EMBL" id="OWK60854.1"/>
    </source>
</evidence>
<name>A0A218V4F7_9PASE</name>
<comment type="caution">
    <text evidence="1">The sequence shown here is derived from an EMBL/GenBank/DDBJ whole genome shotgun (WGS) entry which is preliminary data.</text>
</comment>
<gene>
    <name evidence="1" type="ORF">RLOC_00000512</name>
</gene>
<reference evidence="1 2" key="1">
    <citation type="submission" date="2017-05" db="EMBL/GenBank/DDBJ databases">
        <title>Genome of assembly of the Bengalese finch, Lonchura striata domestica.</title>
        <authorList>
            <person name="Colquitt B.M."/>
            <person name="Brainard M.S."/>
        </authorList>
    </citation>
    <scope>NUCLEOTIDE SEQUENCE [LARGE SCALE GENOMIC DNA]</scope>
    <source>
        <strain evidence="1">White83orange57</strain>
    </source>
</reference>
<protein>
    <submittedName>
        <fullName evidence="1">Uncharacterized protein</fullName>
    </submittedName>
</protein>
<dbReference type="EMBL" id="MUZQ01000050">
    <property type="protein sequence ID" value="OWK60854.1"/>
    <property type="molecule type" value="Genomic_DNA"/>
</dbReference>
<evidence type="ECO:0000313" key="2">
    <source>
        <dbReference type="Proteomes" id="UP000197619"/>
    </source>
</evidence>
<accession>A0A218V4F7</accession>
<dbReference type="Proteomes" id="UP000197619">
    <property type="component" value="Unassembled WGS sequence"/>
</dbReference>
<keyword evidence="2" id="KW-1185">Reference proteome</keyword>